<feature type="domain" description="Peptidase S11 D-Ala-D-Ala carboxypeptidase A C-terminal" evidence="18">
    <location>
        <begin position="328"/>
        <end position="417"/>
    </location>
</feature>
<dbReference type="EC" id="3.4.16.4" evidence="4"/>
<dbReference type="InterPro" id="IPR015956">
    <property type="entry name" value="Peniciliin-bd_prot_C_sf"/>
</dbReference>
<dbReference type="Proteomes" id="UP000190092">
    <property type="component" value="Unassembled WGS sequence"/>
</dbReference>
<comment type="pathway">
    <text evidence="2">Cell wall biogenesis; peptidoglycan biosynthesis.</text>
</comment>
<dbReference type="Gene3D" id="3.40.710.10">
    <property type="entry name" value="DD-peptidase/beta-lactamase superfamily"/>
    <property type="match status" value="1"/>
</dbReference>
<evidence type="ECO:0000256" key="15">
    <source>
        <dbReference type="RuleBase" id="RU004016"/>
    </source>
</evidence>
<feature type="region of interest" description="Disordered" evidence="16">
    <location>
        <begin position="30"/>
        <end position="68"/>
    </location>
</feature>
<keyword evidence="8" id="KW-0378">Hydrolase</keyword>
<dbReference type="InterPro" id="IPR012338">
    <property type="entry name" value="Beta-lactam/transpept-like"/>
</dbReference>
<dbReference type="PANTHER" id="PTHR21581:SF6">
    <property type="entry name" value="TRAFFICKING PROTEIN PARTICLE COMPLEX SUBUNIT 12"/>
    <property type="match status" value="1"/>
</dbReference>
<keyword evidence="20" id="KW-1185">Reference proteome</keyword>
<accession>A0A1T4L2V4</accession>
<feature type="binding site" evidence="14">
    <location>
        <position position="277"/>
    </location>
    <ligand>
        <name>substrate</name>
    </ligand>
</feature>
<sequence length="437" mass="46394">MPVSWPINRSFWLLALLALAGFAGAAHTVGAQQQTPNRHQTQKPAPAKPATPNTKPLGPKQAAAAQAAKLEAAGPSQIGPTTIARFAYMIDAQTGAVLLAKDADKPMAPSSMAKMMTVYLLFEDLAAGKLKPDTLFKVSDRAYAITRGVHSSTMFLELGAEASIADLVQGIIVVSGNDASVAVAEGMAGSEESFAERMNKKARELGLTGSVFKNSSGWPAEGQHVTAHDLAVLAARTIKDFPQYYHYYAQREFTYNGKTQANRNLELKSVPGVDGLKTGHTEEGGFGQTTSAIRDGRRLVLVLNGLTSMADRAQETARLIEWGFRESSNTTILRAGDMLAEAPVWLGALDKVPLVIPTAVQMTTTVGQTAQPRVVAKFDGPVPAPIAKGTKLGTAAITFPDGRTVEYPLEAGTDVPKLGIVGRIAAAAKHYLFGWLS</sequence>
<name>A0A1T4L2V4_9HYPH</name>
<dbReference type="InterPro" id="IPR018044">
    <property type="entry name" value="Peptidase_S11"/>
</dbReference>
<gene>
    <name evidence="19" type="ORF">SAMN02745126_01308</name>
</gene>
<dbReference type="UniPathway" id="UPA00219"/>
<evidence type="ECO:0000256" key="4">
    <source>
        <dbReference type="ARBA" id="ARBA00012448"/>
    </source>
</evidence>
<evidence type="ECO:0000256" key="16">
    <source>
        <dbReference type="SAM" id="MobiDB-lite"/>
    </source>
</evidence>
<comment type="catalytic activity">
    <reaction evidence="12">
        <text>Preferential cleavage: (Ac)2-L-Lys-D-Ala-|-D-Ala. Also transpeptidation of peptidyl-alanyl moieties that are N-acyl substituents of D-alanine.</text>
        <dbReference type="EC" id="3.4.16.4"/>
    </reaction>
</comment>
<dbReference type="SUPFAM" id="SSF56601">
    <property type="entry name" value="beta-lactamase/transpeptidase-like"/>
    <property type="match status" value="1"/>
</dbReference>
<dbReference type="EMBL" id="FUWJ01000001">
    <property type="protein sequence ID" value="SJZ48867.1"/>
    <property type="molecule type" value="Genomic_DNA"/>
</dbReference>
<evidence type="ECO:0000256" key="12">
    <source>
        <dbReference type="ARBA" id="ARBA00034000"/>
    </source>
</evidence>
<dbReference type="AlphaFoldDB" id="A0A1T4L2V4"/>
<dbReference type="SUPFAM" id="SSF69189">
    <property type="entry name" value="Penicillin-binding protein associated domain"/>
    <property type="match status" value="1"/>
</dbReference>
<keyword evidence="11" id="KW-0961">Cell wall biogenesis/degradation</keyword>
<dbReference type="InterPro" id="IPR001967">
    <property type="entry name" value="Peptidase_S11_N"/>
</dbReference>
<evidence type="ECO:0000256" key="2">
    <source>
        <dbReference type="ARBA" id="ARBA00004752"/>
    </source>
</evidence>
<evidence type="ECO:0000256" key="14">
    <source>
        <dbReference type="PIRSR" id="PIRSR618044-2"/>
    </source>
</evidence>
<dbReference type="GO" id="GO:0071555">
    <property type="term" value="P:cell wall organization"/>
    <property type="evidence" value="ECO:0007669"/>
    <property type="project" value="UniProtKB-KW"/>
</dbReference>
<keyword evidence="7 17" id="KW-0732">Signal</keyword>
<comment type="function">
    <text evidence="1">Removes C-terminal D-alanyl residues from sugar-peptide cell wall precursors.</text>
</comment>
<keyword evidence="9" id="KW-0133">Cell shape</keyword>
<dbReference type="GO" id="GO:0008360">
    <property type="term" value="P:regulation of cell shape"/>
    <property type="evidence" value="ECO:0007669"/>
    <property type="project" value="UniProtKB-KW"/>
</dbReference>
<evidence type="ECO:0000256" key="13">
    <source>
        <dbReference type="PIRSR" id="PIRSR618044-1"/>
    </source>
</evidence>
<feature type="compositionally biased region" description="Low complexity" evidence="16">
    <location>
        <begin position="42"/>
        <end position="68"/>
    </location>
</feature>
<feature type="compositionally biased region" description="Polar residues" evidence="16">
    <location>
        <begin position="30"/>
        <end position="39"/>
    </location>
</feature>
<proteinExistence type="inferred from homology"/>
<dbReference type="GO" id="GO:0009252">
    <property type="term" value="P:peptidoglycan biosynthetic process"/>
    <property type="evidence" value="ECO:0007669"/>
    <property type="project" value="UniProtKB-UniPathway"/>
</dbReference>
<evidence type="ECO:0000256" key="6">
    <source>
        <dbReference type="ARBA" id="ARBA00022670"/>
    </source>
</evidence>
<evidence type="ECO:0000313" key="19">
    <source>
        <dbReference type="EMBL" id="SJZ48867.1"/>
    </source>
</evidence>
<dbReference type="InterPro" id="IPR037167">
    <property type="entry name" value="Peptidase_S11_C_sf"/>
</dbReference>
<comment type="similarity">
    <text evidence="3 15">Belongs to the peptidase S11 family.</text>
</comment>
<reference evidence="20" key="1">
    <citation type="submission" date="2017-02" db="EMBL/GenBank/DDBJ databases">
        <authorList>
            <person name="Varghese N."/>
            <person name="Submissions S."/>
        </authorList>
    </citation>
    <scope>NUCLEOTIDE SEQUENCE [LARGE SCALE GENOMIC DNA]</scope>
    <source>
        <strain evidence="20">ATCC 27094</strain>
    </source>
</reference>
<evidence type="ECO:0000256" key="9">
    <source>
        <dbReference type="ARBA" id="ARBA00022960"/>
    </source>
</evidence>
<evidence type="ECO:0000313" key="20">
    <source>
        <dbReference type="Proteomes" id="UP000190092"/>
    </source>
</evidence>
<dbReference type="Pfam" id="PF00768">
    <property type="entry name" value="Peptidase_S11"/>
    <property type="match status" value="1"/>
</dbReference>
<evidence type="ECO:0000256" key="5">
    <source>
        <dbReference type="ARBA" id="ARBA00022645"/>
    </source>
</evidence>
<dbReference type="SMART" id="SM00936">
    <property type="entry name" value="PBP5_C"/>
    <property type="match status" value="1"/>
</dbReference>
<evidence type="ECO:0000256" key="1">
    <source>
        <dbReference type="ARBA" id="ARBA00003217"/>
    </source>
</evidence>
<evidence type="ECO:0000256" key="8">
    <source>
        <dbReference type="ARBA" id="ARBA00022801"/>
    </source>
</evidence>
<dbReference type="Pfam" id="PF07943">
    <property type="entry name" value="PBP5_C"/>
    <property type="match status" value="1"/>
</dbReference>
<dbReference type="STRING" id="225324.SAMN02745126_01308"/>
<dbReference type="Gene3D" id="2.60.410.10">
    <property type="entry name" value="D-Ala-D-Ala carboxypeptidase, C-terminal domain"/>
    <property type="match status" value="1"/>
</dbReference>
<feature type="chain" id="PRO_5012256204" description="serine-type D-Ala-D-Ala carboxypeptidase" evidence="17">
    <location>
        <begin position="26"/>
        <end position="437"/>
    </location>
</feature>
<protein>
    <recommendedName>
        <fullName evidence="4">serine-type D-Ala-D-Ala carboxypeptidase</fullName>
        <ecNumber evidence="4">3.4.16.4</ecNumber>
    </recommendedName>
</protein>
<keyword evidence="10" id="KW-0573">Peptidoglycan synthesis</keyword>
<dbReference type="GO" id="GO:0009002">
    <property type="term" value="F:serine-type D-Ala-D-Ala carboxypeptidase activity"/>
    <property type="evidence" value="ECO:0007669"/>
    <property type="project" value="UniProtKB-EC"/>
</dbReference>
<evidence type="ECO:0000256" key="11">
    <source>
        <dbReference type="ARBA" id="ARBA00023316"/>
    </source>
</evidence>
<evidence type="ECO:0000256" key="7">
    <source>
        <dbReference type="ARBA" id="ARBA00022729"/>
    </source>
</evidence>
<evidence type="ECO:0000259" key="18">
    <source>
        <dbReference type="SMART" id="SM00936"/>
    </source>
</evidence>
<dbReference type="PRINTS" id="PR00725">
    <property type="entry name" value="DADACBPTASE1"/>
</dbReference>
<keyword evidence="6" id="KW-0645">Protease</keyword>
<dbReference type="GO" id="GO:0006508">
    <property type="term" value="P:proteolysis"/>
    <property type="evidence" value="ECO:0007669"/>
    <property type="project" value="UniProtKB-KW"/>
</dbReference>
<feature type="active site" description="Proton acceptor" evidence="13">
    <location>
        <position position="114"/>
    </location>
</feature>
<feature type="active site" description="Acyl-ester intermediate" evidence="13">
    <location>
        <position position="111"/>
    </location>
</feature>
<evidence type="ECO:0000256" key="3">
    <source>
        <dbReference type="ARBA" id="ARBA00007164"/>
    </source>
</evidence>
<organism evidence="19 20">
    <name type="scientific">Enhydrobacter aerosaccus</name>
    <dbReference type="NCBI Taxonomy" id="225324"/>
    <lineage>
        <taxon>Bacteria</taxon>
        <taxon>Pseudomonadati</taxon>
        <taxon>Pseudomonadota</taxon>
        <taxon>Alphaproteobacteria</taxon>
        <taxon>Hyphomicrobiales</taxon>
        <taxon>Enhydrobacter</taxon>
    </lineage>
</organism>
<feature type="active site" evidence="13">
    <location>
        <position position="175"/>
    </location>
</feature>
<evidence type="ECO:0000256" key="10">
    <source>
        <dbReference type="ARBA" id="ARBA00022984"/>
    </source>
</evidence>
<feature type="signal peptide" evidence="17">
    <location>
        <begin position="1"/>
        <end position="25"/>
    </location>
</feature>
<dbReference type="PANTHER" id="PTHR21581">
    <property type="entry name" value="D-ALANYL-D-ALANINE CARBOXYPEPTIDASE"/>
    <property type="match status" value="1"/>
</dbReference>
<evidence type="ECO:0000256" key="17">
    <source>
        <dbReference type="SAM" id="SignalP"/>
    </source>
</evidence>
<dbReference type="InterPro" id="IPR012907">
    <property type="entry name" value="Peptidase_S11_C"/>
</dbReference>
<keyword evidence="5 19" id="KW-0121">Carboxypeptidase</keyword>